<dbReference type="VEuPathDB" id="FungiDB:PABG_11524"/>
<dbReference type="AlphaFoldDB" id="A0A1D2JMM0"/>
<evidence type="ECO:0000313" key="3">
    <source>
        <dbReference type="Proteomes" id="UP000242814"/>
    </source>
</evidence>
<reference evidence="2 3" key="1">
    <citation type="submission" date="2016-06" db="EMBL/GenBank/DDBJ databases">
        <authorList>
            <person name="Kjaerup R.B."/>
            <person name="Dalgaard T.S."/>
            <person name="Juul-Madsen H.R."/>
        </authorList>
    </citation>
    <scope>NUCLEOTIDE SEQUENCE [LARGE SCALE GENOMIC DNA]</scope>
    <source>
        <strain evidence="2 3">Pb300</strain>
    </source>
</reference>
<sequence>MSSGAGRQAGIHPTRHGCANSTQRPHGQPTGPRDVPTGTIWCHKLTKDLHLKQLFNENLVRNLFDFDSLQDYIRIVSIEVEMCPSDMNH</sequence>
<organism evidence="2 3">
    <name type="scientific">Paracoccidioides brasiliensis</name>
    <dbReference type="NCBI Taxonomy" id="121759"/>
    <lineage>
        <taxon>Eukaryota</taxon>
        <taxon>Fungi</taxon>
        <taxon>Dikarya</taxon>
        <taxon>Ascomycota</taxon>
        <taxon>Pezizomycotina</taxon>
        <taxon>Eurotiomycetes</taxon>
        <taxon>Eurotiomycetidae</taxon>
        <taxon>Onygenales</taxon>
        <taxon>Ajellomycetaceae</taxon>
        <taxon>Paracoccidioides</taxon>
    </lineage>
</organism>
<gene>
    <name evidence="2" type="ORF">ACO22_01178</name>
</gene>
<proteinExistence type="predicted"/>
<evidence type="ECO:0000256" key="1">
    <source>
        <dbReference type="SAM" id="MobiDB-lite"/>
    </source>
</evidence>
<evidence type="ECO:0000313" key="2">
    <source>
        <dbReference type="EMBL" id="ODH42653.1"/>
    </source>
</evidence>
<comment type="caution">
    <text evidence="2">The sequence shown here is derived from an EMBL/GenBank/DDBJ whole genome shotgun (WGS) entry which is preliminary data.</text>
</comment>
<accession>A0A1D2JMM0</accession>
<feature type="region of interest" description="Disordered" evidence="1">
    <location>
        <begin position="1"/>
        <end position="36"/>
    </location>
</feature>
<dbReference type="Proteomes" id="UP000242814">
    <property type="component" value="Unassembled WGS sequence"/>
</dbReference>
<dbReference type="EMBL" id="LZYO01000026">
    <property type="protein sequence ID" value="ODH42653.1"/>
    <property type="molecule type" value="Genomic_DNA"/>
</dbReference>
<protein>
    <submittedName>
        <fullName evidence="2">Uncharacterized protein</fullName>
    </submittedName>
</protein>
<name>A0A1D2JMM0_PARBR</name>